<proteinExistence type="predicted"/>
<reference evidence="2" key="1">
    <citation type="submission" date="2022-10" db="EMBL/GenBank/DDBJ databases">
        <title>Tapping the CABI collections for fungal endophytes: first genome assemblies for Collariella, Neodidymelliopsis, Ascochyta clinopodiicola, Didymella pomorum, Didymosphaeria variabile, Neocosmospora piperis and Neocucurbitaria cava.</title>
        <authorList>
            <person name="Hill R."/>
        </authorList>
    </citation>
    <scope>NUCLEOTIDE SEQUENCE</scope>
    <source>
        <strain evidence="2">IMI 360193</strain>
    </source>
</reference>
<organism evidence="2 3">
    <name type="scientific">Didymella glomerata</name>
    <dbReference type="NCBI Taxonomy" id="749621"/>
    <lineage>
        <taxon>Eukaryota</taxon>
        <taxon>Fungi</taxon>
        <taxon>Dikarya</taxon>
        <taxon>Ascomycota</taxon>
        <taxon>Pezizomycotina</taxon>
        <taxon>Dothideomycetes</taxon>
        <taxon>Pleosporomycetidae</taxon>
        <taxon>Pleosporales</taxon>
        <taxon>Pleosporineae</taxon>
        <taxon>Didymellaceae</taxon>
        <taxon>Didymella</taxon>
    </lineage>
</organism>
<evidence type="ECO:0000313" key="3">
    <source>
        <dbReference type="Proteomes" id="UP001140562"/>
    </source>
</evidence>
<protein>
    <submittedName>
        <fullName evidence="2">Uncharacterized protein</fullName>
    </submittedName>
</protein>
<feature type="region of interest" description="Disordered" evidence="1">
    <location>
        <begin position="1"/>
        <end position="36"/>
    </location>
</feature>
<evidence type="ECO:0000313" key="2">
    <source>
        <dbReference type="EMBL" id="KAJ4330234.1"/>
    </source>
</evidence>
<evidence type="ECO:0000256" key="1">
    <source>
        <dbReference type="SAM" id="MobiDB-lite"/>
    </source>
</evidence>
<dbReference type="AlphaFoldDB" id="A0A9W8WPT6"/>
<comment type="caution">
    <text evidence="2">The sequence shown here is derived from an EMBL/GenBank/DDBJ whole genome shotgun (WGS) entry which is preliminary data.</text>
</comment>
<feature type="compositionally biased region" description="Polar residues" evidence="1">
    <location>
        <begin position="14"/>
        <end position="24"/>
    </location>
</feature>
<sequence length="253" mass="28704">MTTTTPQTIPVQQAASPEVSSPAGSDTDEDPLQSLRDEIRKSYMKDSKFEKKPDRFFPRDRYKDVFSGISNMQVPPGSEKEIKTVLQLLSIEQGDSSGEGQALASYILQHARNIFLIAIYAEIIPLHTAMILFRDNKITDSHLPFEVWSLEGDLKRHPFVLMEDRERRTAGPRRGRKTKRIWTVTSIDKFQVAQWEFQAPVISTKKPDCNFHQYAMPFTAKGGSSSSGAHGTVCRYEVHPAHYEDHLRPVSDP</sequence>
<accession>A0A9W8WPT6</accession>
<feature type="compositionally biased region" description="Low complexity" evidence="1">
    <location>
        <begin position="1"/>
        <end position="13"/>
    </location>
</feature>
<dbReference type="EMBL" id="JAPEUV010000214">
    <property type="protein sequence ID" value="KAJ4330234.1"/>
    <property type="molecule type" value="Genomic_DNA"/>
</dbReference>
<keyword evidence="3" id="KW-1185">Reference proteome</keyword>
<dbReference type="Proteomes" id="UP001140562">
    <property type="component" value="Unassembled WGS sequence"/>
</dbReference>
<gene>
    <name evidence="2" type="ORF">N0V87_010177</name>
</gene>
<name>A0A9W8WPT6_9PLEO</name>